<evidence type="ECO:0000313" key="4">
    <source>
        <dbReference type="Proteomes" id="UP000184188"/>
    </source>
</evidence>
<organism evidence="3 4">
    <name type="scientific">Penicilliopsis zonata CBS 506.65</name>
    <dbReference type="NCBI Taxonomy" id="1073090"/>
    <lineage>
        <taxon>Eukaryota</taxon>
        <taxon>Fungi</taxon>
        <taxon>Dikarya</taxon>
        <taxon>Ascomycota</taxon>
        <taxon>Pezizomycotina</taxon>
        <taxon>Eurotiomycetes</taxon>
        <taxon>Eurotiomycetidae</taxon>
        <taxon>Eurotiales</taxon>
        <taxon>Aspergillaceae</taxon>
        <taxon>Penicilliopsis</taxon>
    </lineage>
</organism>
<keyword evidence="2" id="KW-0472">Membrane</keyword>
<dbReference type="AlphaFoldDB" id="A0A1L9SIK1"/>
<feature type="compositionally biased region" description="Basic and acidic residues" evidence="1">
    <location>
        <begin position="64"/>
        <end position="73"/>
    </location>
</feature>
<reference evidence="4" key="1">
    <citation type="journal article" date="2017" name="Genome Biol.">
        <title>Comparative genomics reveals high biological diversity and specific adaptations in the industrially and medically important fungal genus Aspergillus.</title>
        <authorList>
            <person name="de Vries R.P."/>
            <person name="Riley R."/>
            <person name="Wiebenga A."/>
            <person name="Aguilar-Osorio G."/>
            <person name="Amillis S."/>
            <person name="Uchima C.A."/>
            <person name="Anderluh G."/>
            <person name="Asadollahi M."/>
            <person name="Askin M."/>
            <person name="Barry K."/>
            <person name="Battaglia E."/>
            <person name="Bayram O."/>
            <person name="Benocci T."/>
            <person name="Braus-Stromeyer S.A."/>
            <person name="Caldana C."/>
            <person name="Canovas D."/>
            <person name="Cerqueira G.C."/>
            <person name="Chen F."/>
            <person name="Chen W."/>
            <person name="Choi C."/>
            <person name="Clum A."/>
            <person name="Dos Santos R.A."/>
            <person name="Damasio A.R."/>
            <person name="Diallinas G."/>
            <person name="Emri T."/>
            <person name="Fekete E."/>
            <person name="Flipphi M."/>
            <person name="Freyberg S."/>
            <person name="Gallo A."/>
            <person name="Gournas C."/>
            <person name="Habgood R."/>
            <person name="Hainaut M."/>
            <person name="Harispe M.L."/>
            <person name="Henrissat B."/>
            <person name="Hilden K.S."/>
            <person name="Hope R."/>
            <person name="Hossain A."/>
            <person name="Karabika E."/>
            <person name="Karaffa L."/>
            <person name="Karanyi Z."/>
            <person name="Krasevec N."/>
            <person name="Kuo A."/>
            <person name="Kusch H."/>
            <person name="LaButti K."/>
            <person name="Lagendijk E.L."/>
            <person name="Lapidus A."/>
            <person name="Levasseur A."/>
            <person name="Lindquist E."/>
            <person name="Lipzen A."/>
            <person name="Logrieco A.F."/>
            <person name="MacCabe A."/>
            <person name="Maekelae M.R."/>
            <person name="Malavazi I."/>
            <person name="Melin P."/>
            <person name="Meyer V."/>
            <person name="Mielnichuk N."/>
            <person name="Miskei M."/>
            <person name="Molnar A.P."/>
            <person name="Mule G."/>
            <person name="Ngan C.Y."/>
            <person name="Orejas M."/>
            <person name="Orosz E."/>
            <person name="Ouedraogo J.P."/>
            <person name="Overkamp K.M."/>
            <person name="Park H.-S."/>
            <person name="Perrone G."/>
            <person name="Piumi F."/>
            <person name="Punt P.J."/>
            <person name="Ram A.F."/>
            <person name="Ramon A."/>
            <person name="Rauscher S."/>
            <person name="Record E."/>
            <person name="Riano-Pachon D.M."/>
            <person name="Robert V."/>
            <person name="Roehrig J."/>
            <person name="Ruller R."/>
            <person name="Salamov A."/>
            <person name="Salih N.S."/>
            <person name="Samson R.A."/>
            <person name="Sandor E."/>
            <person name="Sanguinetti M."/>
            <person name="Schuetze T."/>
            <person name="Sepcic K."/>
            <person name="Shelest E."/>
            <person name="Sherlock G."/>
            <person name="Sophianopoulou V."/>
            <person name="Squina F.M."/>
            <person name="Sun H."/>
            <person name="Susca A."/>
            <person name="Todd R.B."/>
            <person name="Tsang A."/>
            <person name="Unkles S.E."/>
            <person name="van de Wiele N."/>
            <person name="van Rossen-Uffink D."/>
            <person name="Oliveira J.V."/>
            <person name="Vesth T.C."/>
            <person name="Visser J."/>
            <person name="Yu J.-H."/>
            <person name="Zhou M."/>
            <person name="Andersen M.R."/>
            <person name="Archer D.B."/>
            <person name="Baker S.E."/>
            <person name="Benoit I."/>
            <person name="Brakhage A.A."/>
            <person name="Braus G.H."/>
            <person name="Fischer R."/>
            <person name="Frisvad J.C."/>
            <person name="Goldman G.H."/>
            <person name="Houbraken J."/>
            <person name="Oakley B."/>
            <person name="Pocsi I."/>
            <person name="Scazzocchio C."/>
            <person name="Seiboth B."/>
            <person name="vanKuyk P.A."/>
            <person name="Wortman J."/>
            <person name="Dyer P.S."/>
            <person name="Grigoriev I.V."/>
        </authorList>
    </citation>
    <scope>NUCLEOTIDE SEQUENCE [LARGE SCALE GENOMIC DNA]</scope>
    <source>
        <strain evidence="4">CBS 506.65</strain>
    </source>
</reference>
<feature type="region of interest" description="Disordered" evidence="1">
    <location>
        <begin position="64"/>
        <end position="90"/>
    </location>
</feature>
<feature type="compositionally biased region" description="Polar residues" evidence="1">
    <location>
        <begin position="74"/>
        <end position="90"/>
    </location>
</feature>
<dbReference type="OrthoDB" id="4505696at2759"/>
<proteinExistence type="predicted"/>
<sequence>MAGLSQSAIIVIIIICCLAAVCIAAAVFRNFMPADHAPKSFDPPREQEQYMRTVRMRNYSHLHRESVGPRDLESQFNSHVETSHEGSSAY</sequence>
<gene>
    <name evidence="3" type="ORF">ASPZODRAFT_15554</name>
</gene>
<dbReference type="VEuPathDB" id="FungiDB:ASPZODRAFT_15554"/>
<evidence type="ECO:0000313" key="3">
    <source>
        <dbReference type="EMBL" id="OJJ46864.1"/>
    </source>
</evidence>
<feature type="transmembrane region" description="Helical" evidence="2">
    <location>
        <begin position="6"/>
        <end position="28"/>
    </location>
</feature>
<evidence type="ECO:0000256" key="1">
    <source>
        <dbReference type="SAM" id="MobiDB-lite"/>
    </source>
</evidence>
<dbReference type="RefSeq" id="XP_022581374.1">
    <property type="nucleotide sequence ID" value="XM_022726224.1"/>
</dbReference>
<dbReference type="GeneID" id="34612688"/>
<dbReference type="Proteomes" id="UP000184188">
    <property type="component" value="Unassembled WGS sequence"/>
</dbReference>
<keyword evidence="2" id="KW-1133">Transmembrane helix</keyword>
<name>A0A1L9SIK1_9EURO</name>
<accession>A0A1L9SIK1</accession>
<keyword evidence="4" id="KW-1185">Reference proteome</keyword>
<dbReference type="EMBL" id="KV878341">
    <property type="protein sequence ID" value="OJJ46864.1"/>
    <property type="molecule type" value="Genomic_DNA"/>
</dbReference>
<protein>
    <submittedName>
        <fullName evidence="3">Uncharacterized protein</fullName>
    </submittedName>
</protein>
<evidence type="ECO:0000256" key="2">
    <source>
        <dbReference type="SAM" id="Phobius"/>
    </source>
</evidence>
<keyword evidence="2" id="KW-0812">Transmembrane</keyword>